<evidence type="ECO:0000256" key="3">
    <source>
        <dbReference type="ARBA" id="ARBA00011738"/>
    </source>
</evidence>
<keyword evidence="6" id="KW-0107">Calcium channel</keyword>
<dbReference type="GO" id="GO:0005262">
    <property type="term" value="F:calcium channel activity"/>
    <property type="evidence" value="ECO:0007669"/>
    <property type="project" value="UniProtKB-KW"/>
</dbReference>
<dbReference type="GO" id="GO:0022832">
    <property type="term" value="F:voltage-gated channel activity"/>
    <property type="evidence" value="ECO:0007669"/>
    <property type="project" value="InterPro"/>
</dbReference>
<keyword evidence="18" id="KW-1185">Reference proteome</keyword>
<evidence type="ECO:0000256" key="10">
    <source>
        <dbReference type="ARBA" id="ARBA00022882"/>
    </source>
</evidence>
<keyword evidence="7 15" id="KW-0812">Transmembrane</keyword>
<evidence type="ECO:0000256" key="6">
    <source>
        <dbReference type="ARBA" id="ARBA00022673"/>
    </source>
</evidence>
<dbReference type="GeneTree" id="ENSGT00940000159763"/>
<dbReference type="GO" id="GO:0034702">
    <property type="term" value="C:monoatomic ion channel complex"/>
    <property type="evidence" value="ECO:0007669"/>
    <property type="project" value="UniProtKB-KW"/>
</dbReference>
<keyword evidence="13 15" id="KW-0472">Membrane</keyword>
<evidence type="ECO:0000256" key="1">
    <source>
        <dbReference type="ARBA" id="ARBA00004141"/>
    </source>
</evidence>
<evidence type="ECO:0000256" key="14">
    <source>
        <dbReference type="ARBA" id="ARBA00023303"/>
    </source>
</evidence>
<reference evidence="17" key="2">
    <citation type="submission" date="2025-09" db="UniProtKB">
        <authorList>
            <consortium name="Ensembl"/>
        </authorList>
    </citation>
    <scope>IDENTIFICATION</scope>
</reference>
<keyword evidence="12" id="KW-0406">Ion transport</keyword>
<dbReference type="GO" id="GO:0015280">
    <property type="term" value="F:ligand-gated sodium channel activity"/>
    <property type="evidence" value="ECO:0007669"/>
    <property type="project" value="TreeGrafter"/>
</dbReference>
<dbReference type="Ensembl" id="ENSCCRT00000132460.1">
    <property type="protein sequence ID" value="ENSCCRP00000168302.1"/>
    <property type="gene ID" value="ENSCCRG00000026408.2"/>
</dbReference>
<keyword evidence="10" id="KW-0851">Voltage-gated channel</keyword>
<keyword evidence="5" id="KW-0109">Calcium transport</keyword>
<keyword evidence="9" id="KW-0106">Calcium</keyword>
<evidence type="ECO:0000256" key="15">
    <source>
        <dbReference type="SAM" id="Phobius"/>
    </source>
</evidence>
<dbReference type="Gene3D" id="1.10.287.70">
    <property type="match status" value="2"/>
</dbReference>
<dbReference type="GO" id="GO:0019722">
    <property type="term" value="P:calcium-mediated signaling"/>
    <property type="evidence" value="ECO:0007669"/>
    <property type="project" value="TreeGrafter"/>
</dbReference>
<dbReference type="GO" id="GO:0075509">
    <property type="term" value="P:endocytosis involved in viral entry into host cell"/>
    <property type="evidence" value="ECO:0007669"/>
    <property type="project" value="TreeGrafter"/>
</dbReference>
<dbReference type="PANTHER" id="PTHR46768">
    <property type="entry name" value="TWO PORE CALCIUM CHANNEL PROTEIN 2"/>
    <property type="match status" value="1"/>
</dbReference>
<organism evidence="17 18">
    <name type="scientific">Cyprinus carpio carpio</name>
    <dbReference type="NCBI Taxonomy" id="630221"/>
    <lineage>
        <taxon>Eukaryota</taxon>
        <taxon>Metazoa</taxon>
        <taxon>Chordata</taxon>
        <taxon>Craniata</taxon>
        <taxon>Vertebrata</taxon>
        <taxon>Euteleostomi</taxon>
        <taxon>Actinopterygii</taxon>
        <taxon>Neopterygii</taxon>
        <taxon>Teleostei</taxon>
        <taxon>Ostariophysi</taxon>
        <taxon>Cypriniformes</taxon>
        <taxon>Cyprinidae</taxon>
        <taxon>Cyprininae</taxon>
        <taxon>Cyprinus</taxon>
    </lineage>
</organism>
<dbReference type="AlphaFoldDB" id="A0A9J8CEG1"/>
<proteinExistence type="inferred from homology"/>
<evidence type="ECO:0000259" key="16">
    <source>
        <dbReference type="Pfam" id="PF00520"/>
    </source>
</evidence>
<accession>A0A9J8CEG1</accession>
<dbReference type="Gene3D" id="1.20.120.350">
    <property type="entry name" value="Voltage-gated potassium channels. Chain C"/>
    <property type="match status" value="1"/>
</dbReference>
<feature type="domain" description="Ion transport" evidence="16">
    <location>
        <begin position="288"/>
        <end position="549"/>
    </location>
</feature>
<feature type="transmembrane region" description="Helical" evidence="15">
    <location>
        <begin position="423"/>
        <end position="443"/>
    </location>
</feature>
<evidence type="ECO:0000256" key="7">
    <source>
        <dbReference type="ARBA" id="ARBA00022692"/>
    </source>
</evidence>
<evidence type="ECO:0000313" key="18">
    <source>
        <dbReference type="Proteomes" id="UP001108240"/>
    </source>
</evidence>
<dbReference type="PANTHER" id="PTHR46768:SF1">
    <property type="entry name" value="TWO PORE CHANNEL PROTEIN 2"/>
    <property type="match status" value="1"/>
</dbReference>
<feature type="transmembrane region" description="Helical" evidence="15">
    <location>
        <begin position="345"/>
        <end position="365"/>
    </location>
</feature>
<dbReference type="InterPro" id="IPR028798">
    <property type="entry name" value="TPC2"/>
</dbReference>
<keyword evidence="11 15" id="KW-1133">Transmembrane helix</keyword>
<evidence type="ECO:0000256" key="12">
    <source>
        <dbReference type="ARBA" id="ARBA00023065"/>
    </source>
</evidence>
<protein>
    <submittedName>
        <fullName evidence="17">Two pore segment channel 2</fullName>
    </submittedName>
</protein>
<evidence type="ECO:0000256" key="11">
    <source>
        <dbReference type="ARBA" id="ARBA00022989"/>
    </source>
</evidence>
<keyword evidence="14" id="KW-0407">Ion channel</keyword>
<feature type="transmembrane region" description="Helical" evidence="15">
    <location>
        <begin position="274"/>
        <end position="297"/>
    </location>
</feature>
<feature type="transmembrane region" description="Helical" evidence="15">
    <location>
        <begin position="29"/>
        <end position="52"/>
    </location>
</feature>
<comment type="subcellular location">
    <subcellularLocation>
        <location evidence="1">Membrane</location>
        <topology evidence="1">Multi-pass membrane protein</topology>
    </subcellularLocation>
</comment>
<evidence type="ECO:0000256" key="4">
    <source>
        <dbReference type="ARBA" id="ARBA00022448"/>
    </source>
</evidence>
<dbReference type="GO" id="GO:0097682">
    <property type="term" value="F:intracellularly phosphatidylinositol-3,5-bisphosphate-gated monatomic cation channel activity"/>
    <property type="evidence" value="ECO:0007669"/>
    <property type="project" value="TreeGrafter"/>
</dbReference>
<keyword evidence="4" id="KW-0813">Transport</keyword>
<sequence>MVCLCIFILDVTVKTYLIGWEEFRMNKWLIGYTVVIAASVVDWMLSISMMCSESLRVRRLIRPFFLLQNSSLMKKTLKCVKRTLPEIDPKKNGEWETYFKNLPKALSSLLVLLTTANNPDVMIPAYSLNRGYSIFFILFSVFGTYLLMNLMTAIIYNQFRGYLLMSVQTSIIRRRLGIRAAFEVLCCPGRGHTSTQSEVAVNMFLQVMDRVHMKSYWREAIIKAAQQFPDGFINGEAFQRLFNELDKDFMKEHPPKPVYSSPVLQHIQIIYSHFYITVLGNVVALANVICICTVLVLDSEKSGLEKNNFYMEILNCIFILYYLIEMLLKIVAFGWRGYLSYRNNIFDGFLTVLLLAIQIAIFITYRIPYEKVDPVPGHVMALWEMVRLVNMLIVFRFLRIIPEIKLMAVVASTLVDLVKNLRAFAGILLVVYYMFAVLGIWLFQGAITPPSNTSLIFNANVENKTDGPFSMDCGTFEQLEYWPNNFDDFASSLVLLYNIMVVNNWHVFTDAYTRYTTEWSLVYFVAWWLTSSVMWVNLFVALILENFTYKWDRSNALSVEDVERIAYQSTVQLIFREHVQEPTEEELLAQLQQHPHLHLSW</sequence>
<dbReference type="GO" id="GO:0005765">
    <property type="term" value="C:lysosomal membrane"/>
    <property type="evidence" value="ECO:0007669"/>
    <property type="project" value="InterPro"/>
</dbReference>
<dbReference type="InterPro" id="IPR027359">
    <property type="entry name" value="Volt_channel_dom_sf"/>
</dbReference>
<dbReference type="FunFam" id="1.10.287.70:FF:000129">
    <property type="entry name" value="Two pore calcium channel protein 1"/>
    <property type="match status" value="1"/>
</dbReference>
<evidence type="ECO:0000256" key="13">
    <source>
        <dbReference type="ARBA" id="ARBA00023136"/>
    </source>
</evidence>
<dbReference type="InterPro" id="IPR005821">
    <property type="entry name" value="Ion_trans_dom"/>
</dbReference>
<comment type="similarity">
    <text evidence="2">Belongs to the calcium channel alpha-1 subunit (TC 1.A.1.11) family. Two pore calcium channel subfamily.</text>
</comment>
<feature type="transmembrane region" description="Helical" evidence="15">
    <location>
        <begin position="132"/>
        <end position="156"/>
    </location>
</feature>
<evidence type="ECO:0000313" key="17">
    <source>
        <dbReference type="Ensembl" id="ENSCCRP00000168302.1"/>
    </source>
</evidence>
<dbReference type="SUPFAM" id="SSF81324">
    <property type="entry name" value="Voltage-gated potassium channels"/>
    <property type="match status" value="2"/>
</dbReference>
<comment type="subunit">
    <text evidence="3">Homodimer.</text>
</comment>
<dbReference type="Pfam" id="PF00520">
    <property type="entry name" value="Ion_trans"/>
    <property type="match status" value="2"/>
</dbReference>
<feature type="transmembrane region" description="Helical" evidence="15">
    <location>
        <begin position="309"/>
        <end position="333"/>
    </location>
</feature>
<feature type="transmembrane region" description="Helical" evidence="15">
    <location>
        <begin position="521"/>
        <end position="544"/>
    </location>
</feature>
<dbReference type="Proteomes" id="UP001108240">
    <property type="component" value="Unplaced"/>
</dbReference>
<keyword evidence="8" id="KW-0677">Repeat</keyword>
<feature type="domain" description="Ion transport" evidence="16">
    <location>
        <begin position="93"/>
        <end position="159"/>
    </location>
</feature>
<name>A0A9J8CEG1_CYPCA</name>
<dbReference type="FunFam" id="1.20.120.350:FF:000073">
    <property type="entry name" value="Two pore segment channel 2"/>
    <property type="match status" value="1"/>
</dbReference>
<evidence type="ECO:0000256" key="9">
    <source>
        <dbReference type="ARBA" id="ARBA00022837"/>
    </source>
</evidence>
<evidence type="ECO:0000256" key="2">
    <source>
        <dbReference type="ARBA" id="ARBA00009286"/>
    </source>
</evidence>
<feature type="transmembrane region" description="Helical" evidence="15">
    <location>
        <begin position="385"/>
        <end position="402"/>
    </location>
</feature>
<evidence type="ECO:0000256" key="8">
    <source>
        <dbReference type="ARBA" id="ARBA00022737"/>
    </source>
</evidence>
<evidence type="ECO:0000256" key="5">
    <source>
        <dbReference type="ARBA" id="ARBA00022568"/>
    </source>
</evidence>
<reference evidence="17" key="1">
    <citation type="submission" date="2025-08" db="UniProtKB">
        <authorList>
            <consortium name="Ensembl"/>
        </authorList>
    </citation>
    <scope>IDENTIFICATION</scope>
</reference>